<feature type="binding site" evidence="10">
    <location>
        <position position="200"/>
    </location>
    <ligand>
        <name>Zn(2+)</name>
        <dbReference type="ChEBI" id="CHEBI:29105"/>
        <label>1</label>
    </ligand>
</feature>
<dbReference type="OrthoDB" id="9779889at2"/>
<evidence type="ECO:0000256" key="4">
    <source>
        <dbReference type="ARBA" id="ARBA00022771"/>
    </source>
</evidence>
<keyword evidence="7 10" id="KW-0143">Chaperone</keyword>
<dbReference type="FunFam" id="2.10.230.10:FF:000002">
    <property type="entry name" value="Molecular chaperone DnaJ"/>
    <property type="match status" value="1"/>
</dbReference>
<evidence type="ECO:0000256" key="3">
    <source>
        <dbReference type="ARBA" id="ARBA00022737"/>
    </source>
</evidence>
<feature type="repeat" description="CXXCXGXG motif" evidence="10">
    <location>
        <begin position="200"/>
        <end position="207"/>
    </location>
</feature>
<evidence type="ECO:0000259" key="14">
    <source>
        <dbReference type="PROSITE" id="PS51188"/>
    </source>
</evidence>
<dbReference type="RefSeq" id="WP_148980983.1">
    <property type="nucleotide sequence ID" value="NZ_CP043315.1"/>
</dbReference>
<dbReference type="GO" id="GO:0005737">
    <property type="term" value="C:cytoplasm"/>
    <property type="evidence" value="ECO:0007669"/>
    <property type="project" value="UniProtKB-SubCell"/>
</dbReference>
<dbReference type="AlphaFoldDB" id="A0A5C0UDM7"/>
<dbReference type="GO" id="GO:0051082">
    <property type="term" value="F:unfolded protein binding"/>
    <property type="evidence" value="ECO:0007669"/>
    <property type="project" value="UniProtKB-UniRule"/>
</dbReference>
<dbReference type="GO" id="GO:0006260">
    <property type="term" value="P:DNA replication"/>
    <property type="evidence" value="ECO:0007669"/>
    <property type="project" value="UniProtKB-KW"/>
</dbReference>
<keyword evidence="10" id="KW-0963">Cytoplasm</keyword>
<accession>A0A5C0UDM7</accession>
<gene>
    <name evidence="10" type="primary">dnaJ</name>
    <name evidence="15" type="ORF">FZC35_01995</name>
</gene>
<feature type="domain" description="J" evidence="13">
    <location>
        <begin position="4"/>
        <end position="76"/>
    </location>
</feature>
<feature type="binding site" evidence="10">
    <location>
        <position position="149"/>
    </location>
    <ligand>
        <name>Zn(2+)</name>
        <dbReference type="ChEBI" id="CHEBI:29105"/>
        <label>1</label>
    </ligand>
</feature>
<evidence type="ECO:0000256" key="5">
    <source>
        <dbReference type="ARBA" id="ARBA00022833"/>
    </source>
</evidence>
<feature type="coiled-coil region" evidence="12">
    <location>
        <begin position="39"/>
        <end position="66"/>
    </location>
</feature>
<organism evidence="15 16">
    <name type="scientific">Candidatus Cytomitobacter indipagum</name>
    <dbReference type="NCBI Taxonomy" id="2601575"/>
    <lineage>
        <taxon>Bacteria</taxon>
        <taxon>Pseudomonadati</taxon>
        <taxon>Pseudomonadota</taxon>
        <taxon>Alphaproteobacteria</taxon>
        <taxon>Holosporales</taxon>
        <taxon>Holosporaceae</taxon>
        <taxon>Candidatus Cytomitobacter</taxon>
    </lineage>
</organism>
<keyword evidence="16" id="KW-1185">Reference proteome</keyword>
<keyword evidence="4 10" id="KW-0863">Zinc-finger</keyword>
<comment type="subunit">
    <text evidence="10">Homodimer.</text>
</comment>
<feature type="repeat" description="CXXCXGXG motif" evidence="10">
    <location>
        <begin position="164"/>
        <end position="171"/>
    </location>
</feature>
<dbReference type="InterPro" id="IPR001623">
    <property type="entry name" value="DnaJ_domain"/>
</dbReference>
<dbReference type="InterPro" id="IPR036869">
    <property type="entry name" value="J_dom_sf"/>
</dbReference>
<keyword evidence="12" id="KW-0175">Coiled coil</keyword>
<dbReference type="CDD" id="cd10747">
    <property type="entry name" value="DnaJ_C"/>
    <property type="match status" value="1"/>
</dbReference>
<dbReference type="Gene3D" id="2.10.230.10">
    <property type="entry name" value="Heat shock protein DnaJ, cysteine-rich domain"/>
    <property type="match status" value="1"/>
</dbReference>
<dbReference type="GO" id="GO:0005524">
    <property type="term" value="F:ATP binding"/>
    <property type="evidence" value="ECO:0007669"/>
    <property type="project" value="InterPro"/>
</dbReference>
<dbReference type="PANTHER" id="PTHR43096:SF52">
    <property type="entry name" value="DNAJ HOMOLOG 1, MITOCHONDRIAL-RELATED"/>
    <property type="match status" value="1"/>
</dbReference>
<dbReference type="SUPFAM" id="SSF49493">
    <property type="entry name" value="HSP40/DnaJ peptide-binding domain"/>
    <property type="match status" value="2"/>
</dbReference>
<evidence type="ECO:0000259" key="13">
    <source>
        <dbReference type="PROSITE" id="PS50076"/>
    </source>
</evidence>
<dbReference type="SUPFAM" id="SSF46565">
    <property type="entry name" value="Chaperone J-domain"/>
    <property type="match status" value="1"/>
</dbReference>
<keyword evidence="3 10" id="KW-0677">Repeat</keyword>
<dbReference type="GO" id="GO:0042026">
    <property type="term" value="P:protein refolding"/>
    <property type="evidence" value="ECO:0007669"/>
    <property type="project" value="TreeGrafter"/>
</dbReference>
<dbReference type="Pfam" id="PF00226">
    <property type="entry name" value="DnaJ"/>
    <property type="match status" value="1"/>
</dbReference>
<keyword evidence="2 10" id="KW-0479">Metal-binding</keyword>
<evidence type="ECO:0000256" key="12">
    <source>
        <dbReference type="SAM" id="Coils"/>
    </source>
</evidence>
<dbReference type="Pfam" id="PF01556">
    <property type="entry name" value="DnaJ_C"/>
    <property type="match status" value="1"/>
</dbReference>
<dbReference type="PANTHER" id="PTHR43096">
    <property type="entry name" value="DNAJ HOMOLOG 1, MITOCHONDRIAL-RELATED"/>
    <property type="match status" value="1"/>
</dbReference>
<dbReference type="PRINTS" id="PR00625">
    <property type="entry name" value="JDOMAIN"/>
</dbReference>
<name>A0A5C0UDM7_9PROT</name>
<dbReference type="EMBL" id="CP043315">
    <property type="protein sequence ID" value="QEK38136.1"/>
    <property type="molecule type" value="Genomic_DNA"/>
</dbReference>
<evidence type="ECO:0000256" key="6">
    <source>
        <dbReference type="ARBA" id="ARBA00023016"/>
    </source>
</evidence>
<dbReference type="InterPro" id="IPR036410">
    <property type="entry name" value="HSP_DnaJ_Cys-rich_dom_sf"/>
</dbReference>
<keyword evidence="1 10" id="KW-0235">DNA replication</keyword>
<dbReference type="InterPro" id="IPR018253">
    <property type="entry name" value="DnaJ_domain_CS"/>
</dbReference>
<feature type="domain" description="CR-type" evidence="14">
    <location>
        <begin position="136"/>
        <end position="212"/>
    </location>
</feature>
<evidence type="ECO:0000256" key="7">
    <source>
        <dbReference type="ARBA" id="ARBA00023186"/>
    </source>
</evidence>
<keyword evidence="6 10" id="KW-0346">Stress response</keyword>
<dbReference type="CDD" id="cd10719">
    <property type="entry name" value="DnaJ_zf"/>
    <property type="match status" value="1"/>
</dbReference>
<dbReference type="InterPro" id="IPR012724">
    <property type="entry name" value="DnaJ"/>
</dbReference>
<dbReference type="Gene3D" id="2.60.260.20">
    <property type="entry name" value="Urease metallochaperone UreE, N-terminal domain"/>
    <property type="match status" value="2"/>
</dbReference>
<dbReference type="Pfam" id="PF00684">
    <property type="entry name" value="DnaJ_CXXCXGXG"/>
    <property type="match status" value="1"/>
</dbReference>
<feature type="repeat" description="CXXCXGXG motif" evidence="10">
    <location>
        <begin position="149"/>
        <end position="156"/>
    </location>
</feature>
<comment type="domain">
    <text evidence="10">The J domain is necessary and sufficient to stimulate DnaK ATPase activity. Zinc center 1 plays an important role in the autonomous, DnaK-independent chaperone activity of DnaJ. Zinc center 2 is essential for interaction with DnaK and for DnaJ activity.</text>
</comment>
<dbReference type="KEGG" id="cip:FZC35_01995"/>
<dbReference type="PROSITE" id="PS00636">
    <property type="entry name" value="DNAJ_1"/>
    <property type="match status" value="1"/>
</dbReference>
<evidence type="ECO:0000256" key="9">
    <source>
        <dbReference type="ARBA" id="ARBA00067609"/>
    </source>
</evidence>
<feature type="binding site" evidence="10">
    <location>
        <position position="167"/>
    </location>
    <ligand>
        <name>Zn(2+)</name>
        <dbReference type="ChEBI" id="CHEBI:29105"/>
        <label>2</label>
    </ligand>
</feature>
<dbReference type="Gene3D" id="1.10.287.110">
    <property type="entry name" value="DnaJ domain"/>
    <property type="match status" value="1"/>
</dbReference>
<keyword evidence="5 10" id="KW-0862">Zinc</keyword>
<evidence type="ECO:0000313" key="15">
    <source>
        <dbReference type="EMBL" id="QEK38136.1"/>
    </source>
</evidence>
<dbReference type="GO" id="GO:0031072">
    <property type="term" value="F:heat shock protein binding"/>
    <property type="evidence" value="ECO:0007669"/>
    <property type="project" value="InterPro"/>
</dbReference>
<evidence type="ECO:0000313" key="16">
    <source>
        <dbReference type="Proteomes" id="UP000325155"/>
    </source>
</evidence>
<evidence type="ECO:0000256" key="2">
    <source>
        <dbReference type="ARBA" id="ARBA00022723"/>
    </source>
</evidence>
<reference evidence="15 16" key="1">
    <citation type="submission" date="2019-08" db="EMBL/GenBank/DDBJ databases">
        <title>Highly reduced genomes of protist endosymbionts show evolutionary convergence.</title>
        <authorList>
            <person name="George E."/>
            <person name="Husnik F."/>
            <person name="Tashyreva D."/>
            <person name="Prokopchuk G."/>
            <person name="Horak A."/>
            <person name="Kwong W.K."/>
            <person name="Lukes J."/>
            <person name="Keeling P.J."/>
        </authorList>
    </citation>
    <scope>NUCLEOTIDE SEQUENCE [LARGE SCALE GENOMIC DNA]</scope>
    <source>
        <strain evidence="15">1605</strain>
    </source>
</reference>
<dbReference type="GO" id="GO:0009408">
    <property type="term" value="P:response to heat"/>
    <property type="evidence" value="ECO:0007669"/>
    <property type="project" value="InterPro"/>
</dbReference>
<dbReference type="NCBIfam" id="NF008035">
    <property type="entry name" value="PRK10767.1"/>
    <property type="match status" value="1"/>
</dbReference>
<sequence length="375" mass="41264">MSKNYYDILGVSKTSTQKEITKSYRSLAMKYHPDKFSGKKFTQKEKKEAEDKFKEITEAYDTLKDENKRKQYDFTGSTDGFAGGGSDGFSFDFGDMDIGDMFSSFFGGGGRKSSASQKGRDLSFELDISLDQAYNGYQARIKIPKLAKCDTCKGVGSTEPPVTCAQCHGKGTFFVRHGFMNLQQSCSSCGGAGKRIKSKCKSCSGAGNVQRDKEIDINIPQGVLDKQEIRIIGEGNDGKAGPGDLYVRINVLNHSIFTRVKSDLYCAVNVSPAQAVNGGSVEIQSISNKKITVQIPSGIQYGEKLKIPQHGMISGRYKGDLYVKVLIRIPNKKTMSNEQLKLWKALSELESLTSNGEDGASSFENIKKMFNKWAS</sequence>
<dbReference type="SMART" id="SM00271">
    <property type="entry name" value="DnaJ"/>
    <property type="match status" value="1"/>
</dbReference>
<dbReference type="PROSITE" id="PS50076">
    <property type="entry name" value="DNAJ_2"/>
    <property type="match status" value="1"/>
</dbReference>
<comment type="similarity">
    <text evidence="8 10">Belongs to the DnaJ family.</text>
</comment>
<feature type="zinc finger region" description="CR-type" evidence="11">
    <location>
        <begin position="136"/>
        <end position="212"/>
    </location>
</feature>
<dbReference type="GO" id="GO:0008270">
    <property type="term" value="F:zinc ion binding"/>
    <property type="evidence" value="ECO:0007669"/>
    <property type="project" value="UniProtKB-UniRule"/>
</dbReference>
<dbReference type="CDD" id="cd06257">
    <property type="entry name" value="DnaJ"/>
    <property type="match status" value="1"/>
</dbReference>
<comment type="function">
    <text evidence="10">Participates actively in the response to hyperosmotic and heat shock by preventing the aggregation of stress-denatured proteins and by disaggregating proteins, also in an autonomous, DnaK-independent fashion. Unfolded proteins bind initially to DnaJ; upon interaction with the DnaJ-bound protein, DnaK hydrolyzes its bound ATP, resulting in the formation of a stable complex. GrpE releases ADP from DnaK; ATP binding to DnaK triggers the release of the substrate protein, thus completing the reaction cycle. Several rounds of ATP-dependent interactions between DnaJ, DnaK and GrpE are required for fully efficient folding. Also involved, together with DnaK and GrpE, in the DNA replication of plasmids through activation of initiation proteins.</text>
</comment>
<comment type="cofactor">
    <cofactor evidence="10">
        <name>Zn(2+)</name>
        <dbReference type="ChEBI" id="CHEBI:29105"/>
    </cofactor>
    <text evidence="10">Binds 2 Zn(2+) ions per monomer.</text>
</comment>
<protein>
    <recommendedName>
        <fullName evidence="9 10">Chaperone protein DnaJ</fullName>
    </recommendedName>
</protein>
<evidence type="ECO:0000256" key="8">
    <source>
        <dbReference type="ARBA" id="ARBA00061004"/>
    </source>
</evidence>
<evidence type="ECO:0000256" key="11">
    <source>
        <dbReference type="PROSITE-ProRule" id="PRU00546"/>
    </source>
</evidence>
<feature type="repeat" description="CXXCXGXG motif" evidence="10">
    <location>
        <begin position="186"/>
        <end position="193"/>
    </location>
</feature>
<evidence type="ECO:0000256" key="1">
    <source>
        <dbReference type="ARBA" id="ARBA00022705"/>
    </source>
</evidence>
<dbReference type="InterPro" id="IPR002939">
    <property type="entry name" value="DnaJ_C"/>
</dbReference>
<dbReference type="InterPro" id="IPR001305">
    <property type="entry name" value="HSP_DnaJ_Cys-rich_dom"/>
</dbReference>
<evidence type="ECO:0000256" key="10">
    <source>
        <dbReference type="HAMAP-Rule" id="MF_01152"/>
    </source>
</evidence>
<dbReference type="PROSITE" id="PS51188">
    <property type="entry name" value="ZF_CR"/>
    <property type="match status" value="1"/>
</dbReference>
<comment type="subcellular location">
    <subcellularLocation>
        <location evidence="10">Cytoplasm</location>
    </subcellularLocation>
</comment>
<dbReference type="Proteomes" id="UP000325155">
    <property type="component" value="Chromosome"/>
</dbReference>
<proteinExistence type="inferred from homology"/>
<feature type="binding site" evidence="10">
    <location>
        <position position="186"/>
    </location>
    <ligand>
        <name>Zn(2+)</name>
        <dbReference type="ChEBI" id="CHEBI:29105"/>
        <label>2</label>
    </ligand>
</feature>
<feature type="binding site" evidence="10">
    <location>
        <position position="189"/>
    </location>
    <ligand>
        <name>Zn(2+)</name>
        <dbReference type="ChEBI" id="CHEBI:29105"/>
        <label>2</label>
    </ligand>
</feature>
<feature type="binding site" evidence="10">
    <location>
        <position position="164"/>
    </location>
    <ligand>
        <name>Zn(2+)</name>
        <dbReference type="ChEBI" id="CHEBI:29105"/>
        <label>2</label>
    </ligand>
</feature>
<feature type="binding site" evidence="10">
    <location>
        <position position="203"/>
    </location>
    <ligand>
        <name>Zn(2+)</name>
        <dbReference type="ChEBI" id="CHEBI:29105"/>
        <label>1</label>
    </ligand>
</feature>
<dbReference type="HAMAP" id="MF_01152">
    <property type="entry name" value="DnaJ"/>
    <property type="match status" value="1"/>
</dbReference>
<dbReference type="SUPFAM" id="SSF57938">
    <property type="entry name" value="DnaJ/Hsp40 cysteine-rich domain"/>
    <property type="match status" value="1"/>
</dbReference>
<dbReference type="InterPro" id="IPR008971">
    <property type="entry name" value="HSP40/DnaJ_pept-bd"/>
</dbReference>
<feature type="binding site" evidence="10">
    <location>
        <position position="152"/>
    </location>
    <ligand>
        <name>Zn(2+)</name>
        <dbReference type="ChEBI" id="CHEBI:29105"/>
        <label>1</label>
    </ligand>
</feature>